<organism evidence="2 3">
    <name type="scientific">Mycena rosella</name>
    <name type="common">Pink bonnet</name>
    <name type="synonym">Agaricus rosellus</name>
    <dbReference type="NCBI Taxonomy" id="1033263"/>
    <lineage>
        <taxon>Eukaryota</taxon>
        <taxon>Fungi</taxon>
        <taxon>Dikarya</taxon>
        <taxon>Basidiomycota</taxon>
        <taxon>Agaricomycotina</taxon>
        <taxon>Agaricomycetes</taxon>
        <taxon>Agaricomycetidae</taxon>
        <taxon>Agaricales</taxon>
        <taxon>Marasmiineae</taxon>
        <taxon>Mycenaceae</taxon>
        <taxon>Mycena</taxon>
    </lineage>
</organism>
<evidence type="ECO:0000256" key="1">
    <source>
        <dbReference type="SAM" id="MobiDB-lite"/>
    </source>
</evidence>
<evidence type="ECO:0000313" key="3">
    <source>
        <dbReference type="Proteomes" id="UP001221757"/>
    </source>
</evidence>
<name>A0AAD7CRC8_MYCRO</name>
<gene>
    <name evidence="2" type="ORF">B0H17DRAFT_1095911</name>
</gene>
<accession>A0AAD7CRC8</accession>
<protein>
    <submittedName>
        <fullName evidence="2">Uncharacterized protein</fullName>
    </submittedName>
</protein>
<dbReference type="EMBL" id="JARKIE010000266">
    <property type="protein sequence ID" value="KAJ7659902.1"/>
    <property type="molecule type" value="Genomic_DNA"/>
</dbReference>
<reference evidence="2" key="1">
    <citation type="submission" date="2023-03" db="EMBL/GenBank/DDBJ databases">
        <title>Massive genome expansion in bonnet fungi (Mycena s.s.) driven by repeated elements and novel gene families across ecological guilds.</title>
        <authorList>
            <consortium name="Lawrence Berkeley National Laboratory"/>
            <person name="Harder C.B."/>
            <person name="Miyauchi S."/>
            <person name="Viragh M."/>
            <person name="Kuo A."/>
            <person name="Thoen E."/>
            <person name="Andreopoulos B."/>
            <person name="Lu D."/>
            <person name="Skrede I."/>
            <person name="Drula E."/>
            <person name="Henrissat B."/>
            <person name="Morin E."/>
            <person name="Kohler A."/>
            <person name="Barry K."/>
            <person name="LaButti K."/>
            <person name="Morin E."/>
            <person name="Salamov A."/>
            <person name="Lipzen A."/>
            <person name="Mereny Z."/>
            <person name="Hegedus B."/>
            <person name="Baldrian P."/>
            <person name="Stursova M."/>
            <person name="Weitz H."/>
            <person name="Taylor A."/>
            <person name="Grigoriev I.V."/>
            <person name="Nagy L.G."/>
            <person name="Martin F."/>
            <person name="Kauserud H."/>
        </authorList>
    </citation>
    <scope>NUCLEOTIDE SEQUENCE</scope>
    <source>
        <strain evidence="2">CBHHK067</strain>
    </source>
</reference>
<comment type="caution">
    <text evidence="2">The sequence shown here is derived from an EMBL/GenBank/DDBJ whole genome shotgun (WGS) entry which is preliminary data.</text>
</comment>
<sequence>MGTRASGRRSLGTVRGERGWRGGPGSCRGRRARTAPNCGWASRSLRVRYGRRGTRTWPLHAVHKKA</sequence>
<feature type="region of interest" description="Disordered" evidence="1">
    <location>
        <begin position="1"/>
        <end position="35"/>
    </location>
</feature>
<dbReference type="Proteomes" id="UP001221757">
    <property type="component" value="Unassembled WGS sequence"/>
</dbReference>
<proteinExistence type="predicted"/>
<evidence type="ECO:0000313" key="2">
    <source>
        <dbReference type="EMBL" id="KAJ7659902.1"/>
    </source>
</evidence>
<keyword evidence="3" id="KW-1185">Reference proteome</keyword>
<feature type="non-terminal residue" evidence="2">
    <location>
        <position position="1"/>
    </location>
</feature>
<dbReference type="AlphaFoldDB" id="A0AAD7CRC8"/>